<evidence type="ECO:0000313" key="2">
    <source>
        <dbReference type="EMBL" id="MBL6446759.1"/>
    </source>
</evidence>
<proteinExistence type="predicted"/>
<dbReference type="RefSeq" id="WP_202856304.1">
    <property type="nucleotide sequence ID" value="NZ_JAEUGD010000040.1"/>
</dbReference>
<evidence type="ECO:0000313" key="3">
    <source>
        <dbReference type="Proteomes" id="UP000614216"/>
    </source>
</evidence>
<reference evidence="2" key="1">
    <citation type="submission" date="2021-01" db="EMBL/GenBank/DDBJ databases">
        <title>Fulvivirga kasyanovii gen. nov., sp nov., a novel member of the phylum Bacteroidetes isolated from seawater in a mussel farm.</title>
        <authorList>
            <person name="Zhao L.-H."/>
            <person name="Wang Z.-J."/>
        </authorList>
    </citation>
    <scope>NUCLEOTIDE SEQUENCE</scope>
    <source>
        <strain evidence="2">29W222</strain>
    </source>
</reference>
<protein>
    <submittedName>
        <fullName evidence="2">Uncharacterized protein</fullName>
    </submittedName>
</protein>
<dbReference type="EMBL" id="JAEUGD010000040">
    <property type="protein sequence ID" value="MBL6446759.1"/>
    <property type="molecule type" value="Genomic_DNA"/>
</dbReference>
<gene>
    <name evidence="2" type="ORF">JMN32_10580</name>
</gene>
<organism evidence="2 3">
    <name type="scientific">Fulvivirga marina</name>
    <dbReference type="NCBI Taxonomy" id="2494733"/>
    <lineage>
        <taxon>Bacteria</taxon>
        <taxon>Pseudomonadati</taxon>
        <taxon>Bacteroidota</taxon>
        <taxon>Cytophagia</taxon>
        <taxon>Cytophagales</taxon>
        <taxon>Fulvivirgaceae</taxon>
        <taxon>Fulvivirga</taxon>
    </lineage>
</organism>
<dbReference type="Proteomes" id="UP000614216">
    <property type="component" value="Unassembled WGS sequence"/>
</dbReference>
<keyword evidence="1" id="KW-0472">Membrane</keyword>
<evidence type="ECO:0000256" key="1">
    <source>
        <dbReference type="SAM" id="Phobius"/>
    </source>
</evidence>
<feature type="transmembrane region" description="Helical" evidence="1">
    <location>
        <begin position="20"/>
        <end position="44"/>
    </location>
</feature>
<comment type="caution">
    <text evidence="2">The sequence shown here is derived from an EMBL/GenBank/DDBJ whole genome shotgun (WGS) entry which is preliminary data.</text>
</comment>
<keyword evidence="1" id="KW-1133">Transmembrane helix</keyword>
<sequence>MLSFFEKTWDFYVSLLFHQHNIAISIATISATIALLTFLINFVFKPSFSWTKRRFANIKVETTIYQQFIQTVGVSQLETGDPKFTVVVTNTSPSNKFIKNISIRTSQKIDNQRYWYPIVNTGSFPVRLEPGQQYSYNFSISSLHNAFLNDLNKNSTLKVLVTDTFNKKYYSKKVKVSTLTTNLEVAKNFK</sequence>
<keyword evidence="3" id="KW-1185">Reference proteome</keyword>
<dbReference type="AlphaFoldDB" id="A0A937FVE6"/>
<accession>A0A937FVE6</accession>
<keyword evidence="1" id="KW-0812">Transmembrane</keyword>
<name>A0A937FVE6_9BACT</name>